<comment type="caution">
    <text evidence="8">The sequence shown here is derived from an EMBL/GenBank/DDBJ whole genome shotgun (WGS) entry which is preliminary data.</text>
</comment>
<proteinExistence type="inferred from homology"/>
<feature type="region of interest" description="Disordered" evidence="6">
    <location>
        <begin position="242"/>
        <end position="268"/>
    </location>
</feature>
<keyword evidence="2 8" id="KW-0238">DNA-binding</keyword>
<comment type="subcellular location">
    <subcellularLocation>
        <location evidence="1">Nucleus</location>
    </subcellularLocation>
</comment>
<evidence type="ECO:0000256" key="5">
    <source>
        <dbReference type="SAM" id="Coils"/>
    </source>
</evidence>
<comment type="similarity">
    <text evidence="4">Belongs to the HSF family.</text>
</comment>
<accession>A0AAN6XCZ1</accession>
<feature type="domain" description="HSF-type DNA-binding" evidence="7">
    <location>
        <begin position="123"/>
        <end position="233"/>
    </location>
</feature>
<evidence type="ECO:0000256" key="2">
    <source>
        <dbReference type="ARBA" id="ARBA00023125"/>
    </source>
</evidence>
<evidence type="ECO:0000259" key="7">
    <source>
        <dbReference type="SMART" id="SM00415"/>
    </source>
</evidence>
<feature type="compositionally biased region" description="Low complexity" evidence="6">
    <location>
        <begin position="484"/>
        <end position="498"/>
    </location>
</feature>
<dbReference type="InterPro" id="IPR036388">
    <property type="entry name" value="WH-like_DNA-bd_sf"/>
</dbReference>
<feature type="compositionally biased region" description="Polar residues" evidence="6">
    <location>
        <begin position="47"/>
        <end position="76"/>
    </location>
</feature>
<dbReference type="Gene3D" id="1.10.10.10">
    <property type="entry name" value="Winged helix-like DNA-binding domain superfamily/Winged helix DNA-binding domain"/>
    <property type="match status" value="1"/>
</dbReference>
<feature type="region of interest" description="Disordered" evidence="6">
    <location>
        <begin position="1"/>
        <end position="79"/>
    </location>
</feature>
<dbReference type="PRINTS" id="PR00056">
    <property type="entry name" value="HSFDOMAIN"/>
</dbReference>
<feature type="compositionally biased region" description="Pro residues" evidence="6">
    <location>
        <begin position="529"/>
        <end position="544"/>
    </location>
</feature>
<feature type="coiled-coil region" evidence="5">
    <location>
        <begin position="272"/>
        <end position="299"/>
    </location>
</feature>
<keyword evidence="3" id="KW-0539">Nucleus</keyword>
<dbReference type="EMBL" id="MU863945">
    <property type="protein sequence ID" value="KAK4198468.1"/>
    <property type="molecule type" value="Genomic_DNA"/>
</dbReference>
<dbReference type="AlphaFoldDB" id="A0AAN6XCZ1"/>
<dbReference type="GO" id="GO:0003700">
    <property type="term" value="F:DNA-binding transcription factor activity"/>
    <property type="evidence" value="ECO:0007669"/>
    <property type="project" value="InterPro"/>
</dbReference>
<feature type="region of interest" description="Disordered" evidence="6">
    <location>
        <begin position="369"/>
        <end position="609"/>
    </location>
</feature>
<protein>
    <submittedName>
        <fullName evidence="8">HSF-type DNA-binding-domain-containing protein</fullName>
    </submittedName>
</protein>
<dbReference type="GO" id="GO:0005634">
    <property type="term" value="C:nucleus"/>
    <property type="evidence" value="ECO:0007669"/>
    <property type="project" value="UniProtKB-SubCell"/>
</dbReference>
<evidence type="ECO:0000313" key="9">
    <source>
        <dbReference type="Proteomes" id="UP001303160"/>
    </source>
</evidence>
<dbReference type="SMART" id="SM00415">
    <property type="entry name" value="HSF"/>
    <property type="match status" value="1"/>
</dbReference>
<dbReference type="PANTHER" id="PTHR10015:SF396">
    <property type="entry name" value="FLOCCULATION SUPPRESSION PROTEIN"/>
    <property type="match status" value="1"/>
</dbReference>
<evidence type="ECO:0000256" key="4">
    <source>
        <dbReference type="RuleBase" id="RU004020"/>
    </source>
</evidence>
<dbReference type="GO" id="GO:0043565">
    <property type="term" value="F:sequence-specific DNA binding"/>
    <property type="evidence" value="ECO:0007669"/>
    <property type="project" value="InterPro"/>
</dbReference>
<feature type="compositionally biased region" description="Pro residues" evidence="6">
    <location>
        <begin position="248"/>
        <end position="263"/>
    </location>
</feature>
<reference evidence="8" key="2">
    <citation type="submission" date="2023-05" db="EMBL/GenBank/DDBJ databases">
        <authorList>
            <consortium name="Lawrence Berkeley National Laboratory"/>
            <person name="Steindorff A."/>
            <person name="Hensen N."/>
            <person name="Bonometti L."/>
            <person name="Westerberg I."/>
            <person name="Brannstrom I.O."/>
            <person name="Guillou S."/>
            <person name="Cros-Aarteil S."/>
            <person name="Calhoun S."/>
            <person name="Haridas S."/>
            <person name="Kuo A."/>
            <person name="Mondo S."/>
            <person name="Pangilinan J."/>
            <person name="Riley R."/>
            <person name="Labutti K."/>
            <person name="Andreopoulos B."/>
            <person name="Lipzen A."/>
            <person name="Chen C."/>
            <person name="Yanf M."/>
            <person name="Daum C."/>
            <person name="Ng V."/>
            <person name="Clum A."/>
            <person name="Ohm R."/>
            <person name="Martin F."/>
            <person name="Silar P."/>
            <person name="Natvig D."/>
            <person name="Lalanne C."/>
            <person name="Gautier V."/>
            <person name="Ament-Velasquez S.L."/>
            <person name="Kruys A."/>
            <person name="Hutchinson M.I."/>
            <person name="Powell A.J."/>
            <person name="Barry K."/>
            <person name="Miller A.N."/>
            <person name="Grigoriev I.V."/>
            <person name="Debuchy R."/>
            <person name="Gladieux P."/>
            <person name="Thoren M.H."/>
            <person name="Johannesson H."/>
        </authorList>
    </citation>
    <scope>NUCLEOTIDE SEQUENCE</scope>
    <source>
        <strain evidence="8">CBS 315.58</strain>
    </source>
</reference>
<dbReference type="InterPro" id="IPR000232">
    <property type="entry name" value="HSF_DNA-bd"/>
</dbReference>
<name>A0AAN6XCZ1_9PEZI</name>
<dbReference type="Pfam" id="PF00447">
    <property type="entry name" value="HSF_DNA-bind"/>
    <property type="match status" value="1"/>
</dbReference>
<feature type="compositionally biased region" description="Polar residues" evidence="6">
    <location>
        <begin position="547"/>
        <end position="557"/>
    </location>
</feature>
<evidence type="ECO:0000256" key="6">
    <source>
        <dbReference type="SAM" id="MobiDB-lite"/>
    </source>
</evidence>
<feature type="compositionally biased region" description="Basic and acidic residues" evidence="6">
    <location>
        <begin position="558"/>
        <end position="569"/>
    </location>
</feature>
<evidence type="ECO:0000256" key="3">
    <source>
        <dbReference type="ARBA" id="ARBA00023242"/>
    </source>
</evidence>
<dbReference type="InterPro" id="IPR036390">
    <property type="entry name" value="WH_DNA-bd_sf"/>
</dbReference>
<reference evidence="8" key="1">
    <citation type="journal article" date="2023" name="Mol. Phylogenet. Evol.">
        <title>Genome-scale phylogeny and comparative genomics of the fungal order Sordariales.</title>
        <authorList>
            <person name="Hensen N."/>
            <person name="Bonometti L."/>
            <person name="Westerberg I."/>
            <person name="Brannstrom I.O."/>
            <person name="Guillou S."/>
            <person name="Cros-Aarteil S."/>
            <person name="Calhoun S."/>
            <person name="Haridas S."/>
            <person name="Kuo A."/>
            <person name="Mondo S."/>
            <person name="Pangilinan J."/>
            <person name="Riley R."/>
            <person name="LaButti K."/>
            <person name="Andreopoulos B."/>
            <person name="Lipzen A."/>
            <person name="Chen C."/>
            <person name="Yan M."/>
            <person name="Daum C."/>
            <person name="Ng V."/>
            <person name="Clum A."/>
            <person name="Steindorff A."/>
            <person name="Ohm R.A."/>
            <person name="Martin F."/>
            <person name="Silar P."/>
            <person name="Natvig D.O."/>
            <person name="Lalanne C."/>
            <person name="Gautier V."/>
            <person name="Ament-Velasquez S.L."/>
            <person name="Kruys A."/>
            <person name="Hutchinson M.I."/>
            <person name="Powell A.J."/>
            <person name="Barry K."/>
            <person name="Miller A.N."/>
            <person name="Grigoriev I.V."/>
            <person name="Debuchy R."/>
            <person name="Gladieux P."/>
            <person name="Hiltunen Thoren M."/>
            <person name="Johannesson H."/>
        </authorList>
    </citation>
    <scope>NUCLEOTIDE SEQUENCE</scope>
    <source>
        <strain evidence="8">CBS 315.58</strain>
    </source>
</reference>
<keyword evidence="9" id="KW-1185">Reference proteome</keyword>
<sequence>MAAAIDRAPRNHLDEGSEESMGARTIPIITPTIQMSAPSPGEPMDITTPTNSSAPQSATKSPDSDVNSSGGKANNESSERLQPIQAQINNNHHNHRASSENTIIMPAPATVAAAPAVHQPKIVQTAFIHKLYKYGDSPIPCFSHGRILNHVAACWKTRRSNTSSLGPKAPRASQYFKHTNISSFVRQLNMYGFHKVSDVFAHGTPDSTMWEFKHGNGNFKRGDLVGLREIKRRASRHALVHREYSNQKPPPSQPGTPAEPMPPMQEGGDPRMNSIEYTLHDLNARLQRQEENAQFMQIKNQAIMDTVHKLLQFNNELSNAVLSLAPSPDNPIHRDVSQLQSAVHRQMEVFRSLEEPHEQMFASTRPYFSNLENAPVSPRQLPQDDPRRSNLAVPQPRGPNYYHDHRPAVPSGLSVSTRRPYGSIGGNSTTQSSPSSNRAPAPPPPPGPHHLSNPDLHPGALGRRHTSADIRAHGWQPQPPPPFAASGPPSSQWPSSPSRIPPPPENQHGRDPFSHYSLQGSSQPHSRPATPPAPPFVNGNPPPAADTFNNWSWNSAGRENKNLAVRDHSAPPTRRGSMAHILNPTDTAERDDEDMDPRGDDDRKRKRLQ</sequence>
<organism evidence="8 9">
    <name type="scientific">Triangularia verruculosa</name>
    <dbReference type="NCBI Taxonomy" id="2587418"/>
    <lineage>
        <taxon>Eukaryota</taxon>
        <taxon>Fungi</taxon>
        <taxon>Dikarya</taxon>
        <taxon>Ascomycota</taxon>
        <taxon>Pezizomycotina</taxon>
        <taxon>Sordariomycetes</taxon>
        <taxon>Sordariomycetidae</taxon>
        <taxon>Sordariales</taxon>
        <taxon>Podosporaceae</taxon>
        <taxon>Triangularia</taxon>
    </lineage>
</organism>
<dbReference type="PANTHER" id="PTHR10015">
    <property type="entry name" value="HEAT SHOCK TRANSCRIPTION FACTOR"/>
    <property type="match status" value="1"/>
</dbReference>
<feature type="compositionally biased region" description="Polar residues" evidence="6">
    <location>
        <begin position="516"/>
        <end position="525"/>
    </location>
</feature>
<dbReference type="Proteomes" id="UP001303160">
    <property type="component" value="Unassembled WGS sequence"/>
</dbReference>
<evidence type="ECO:0000256" key="1">
    <source>
        <dbReference type="ARBA" id="ARBA00004123"/>
    </source>
</evidence>
<evidence type="ECO:0000313" key="8">
    <source>
        <dbReference type="EMBL" id="KAK4198468.1"/>
    </source>
</evidence>
<gene>
    <name evidence="8" type="ORF">QBC40DRAFT_178624</name>
</gene>
<dbReference type="SUPFAM" id="SSF46785">
    <property type="entry name" value="Winged helix' DNA-binding domain"/>
    <property type="match status" value="1"/>
</dbReference>
<keyword evidence="5" id="KW-0175">Coiled coil</keyword>